<evidence type="ECO:0008006" key="3">
    <source>
        <dbReference type="Google" id="ProtNLM"/>
    </source>
</evidence>
<dbReference type="EMBL" id="JBELQB010000010">
    <property type="protein sequence ID" value="MFL9838571.1"/>
    <property type="molecule type" value="Genomic_DNA"/>
</dbReference>
<sequence>MKTLPLKLLVFLLIIPFGMNAGQIKGKYTKEKKIQKVYLVNADAGLEVGNQYGNIYVTTWDENKTSIDVVIKVSGNNEDQVNKRINGIDIKLNATKGLVACKTEISSSNSRTNIEINYTIKIPKNGSIVLHNQYGNIVLGDIKGHSELKCQYGNIQANQLNNVSAKLQYCNSSTISAMGNGEIKAEYSRLTINKCGNLEIKTAYTDYTIDEVKNIAFNSEYGDLKIKQAVNIEGKGEYIGMRFGSVKGAMNLAASYGNIDIQSIENNAKNIYINCAYTNVDINFNENYAYNFEFDLQYGNLRGSSSLNFTEKNVRNTSANYKGYSKKNGANKVYIESQYGNINLGRS</sequence>
<accession>A0ABW8YED1</accession>
<evidence type="ECO:0000313" key="1">
    <source>
        <dbReference type="EMBL" id="MFL9838571.1"/>
    </source>
</evidence>
<protein>
    <recommendedName>
        <fullName evidence="3">Adhesin domain-containing protein</fullName>
    </recommendedName>
</protein>
<comment type="caution">
    <text evidence="1">The sequence shown here is derived from an EMBL/GenBank/DDBJ whole genome shotgun (WGS) entry which is preliminary data.</text>
</comment>
<dbReference type="RefSeq" id="WP_408075523.1">
    <property type="nucleotide sequence ID" value="NZ_JBELQB010000010.1"/>
</dbReference>
<reference evidence="1 2" key="1">
    <citation type="submission" date="2024-06" db="EMBL/GenBank/DDBJ databases">
        <authorList>
            <person name="Kaempfer P."/>
            <person name="Viver T."/>
        </authorList>
    </citation>
    <scope>NUCLEOTIDE SEQUENCE [LARGE SCALE GENOMIC DNA]</scope>
    <source>
        <strain evidence="1 2">ST-75</strain>
    </source>
</reference>
<proteinExistence type="predicted"/>
<evidence type="ECO:0000313" key="2">
    <source>
        <dbReference type="Proteomes" id="UP001629059"/>
    </source>
</evidence>
<name>A0ABW8YED1_9FLAO</name>
<dbReference type="Proteomes" id="UP001629059">
    <property type="component" value="Unassembled WGS sequence"/>
</dbReference>
<organism evidence="1 2">
    <name type="scientific">Flavobacterium rhizophilum</name>
    <dbReference type="NCBI Taxonomy" id="3163296"/>
    <lineage>
        <taxon>Bacteria</taxon>
        <taxon>Pseudomonadati</taxon>
        <taxon>Bacteroidota</taxon>
        <taxon>Flavobacteriia</taxon>
        <taxon>Flavobacteriales</taxon>
        <taxon>Flavobacteriaceae</taxon>
        <taxon>Flavobacterium</taxon>
    </lineage>
</organism>
<gene>
    <name evidence="1" type="ORF">ABS768_13740</name>
</gene>
<keyword evidence="2" id="KW-1185">Reference proteome</keyword>